<evidence type="ECO:0000313" key="2">
    <source>
        <dbReference type="Proteomes" id="UP000595917"/>
    </source>
</evidence>
<dbReference type="EMBL" id="CP067089">
    <property type="protein sequence ID" value="QQO08586.1"/>
    <property type="molecule type" value="Genomic_DNA"/>
</dbReference>
<dbReference type="SUPFAM" id="SSF110849">
    <property type="entry name" value="ParB/Sulfiredoxin"/>
    <property type="match status" value="1"/>
</dbReference>
<organism evidence="1 2">
    <name type="scientific">Breznakiella homolactica</name>
    <dbReference type="NCBI Taxonomy" id="2798577"/>
    <lineage>
        <taxon>Bacteria</taxon>
        <taxon>Pseudomonadati</taxon>
        <taxon>Spirochaetota</taxon>
        <taxon>Spirochaetia</taxon>
        <taxon>Spirochaetales</taxon>
        <taxon>Breznakiellaceae</taxon>
        <taxon>Breznakiella</taxon>
    </lineage>
</organism>
<dbReference type="RefSeq" id="WP_215625892.1">
    <property type="nucleotide sequence ID" value="NZ_CP067089.2"/>
</dbReference>
<accession>A0A7T8B9R6</accession>
<sequence length="306" mass="35902">MSDTYKMQAADDFSKARGKALLSKIQNFMNTDKDKLLSFNDVKEILQPKNETYKGMQVVPINLIVGSEGRYRDFNKYFLPKSEHLRSRWERVDVAHLKDIILPPIQLYEIGGVYFVRDGNHRVSVARAQGIGAIDAEVVSLSSEVKIKPGMTTDELRGAVIEYEKKLFYEKTNFGKLTDCYDLDFSVPGRYDVIYNHILVHKYYLNENSNIEIEFSDALVSWYNNVYDPIIEIIRDERLYYNFPDRTPSDLYVWIAKHWDFLKKKYGVNYSIADAAMDFSRKYGRKPSNVFDYIILFFSKLFRRKK</sequence>
<evidence type="ECO:0000313" key="1">
    <source>
        <dbReference type="EMBL" id="QQO08586.1"/>
    </source>
</evidence>
<reference evidence="1" key="1">
    <citation type="submission" date="2021-01" db="EMBL/GenBank/DDBJ databases">
        <title>Description of Breznakiella homolactica.</title>
        <authorList>
            <person name="Song Y."/>
            <person name="Brune A."/>
        </authorList>
    </citation>
    <scope>NUCLEOTIDE SEQUENCE</scope>
    <source>
        <strain evidence="1">RmG30</strain>
    </source>
</reference>
<gene>
    <name evidence="1" type="ORF">JFL75_16865</name>
</gene>
<dbReference type="Proteomes" id="UP000595917">
    <property type="component" value="Chromosome"/>
</dbReference>
<dbReference type="InterPro" id="IPR036086">
    <property type="entry name" value="ParB/Sulfiredoxin_sf"/>
</dbReference>
<name>A0A7T8B9R6_9SPIR</name>
<dbReference type="AlphaFoldDB" id="A0A7T8B9R6"/>
<keyword evidence="2" id="KW-1185">Reference proteome</keyword>
<dbReference type="KEGG" id="bhc:JFL75_16865"/>
<protein>
    <submittedName>
        <fullName evidence="1">Transcriptional regulator</fullName>
    </submittedName>
</protein>
<proteinExistence type="predicted"/>